<dbReference type="InterPro" id="IPR048466">
    <property type="entry name" value="DNA_pol3_delta-like_C"/>
</dbReference>
<feature type="domain" description="DNA polymerase III delta N-terminal" evidence="9">
    <location>
        <begin position="20"/>
        <end position="134"/>
    </location>
</feature>
<evidence type="ECO:0000256" key="8">
    <source>
        <dbReference type="ARBA" id="ARBA00049244"/>
    </source>
</evidence>
<evidence type="ECO:0000256" key="5">
    <source>
        <dbReference type="ARBA" id="ARBA00022705"/>
    </source>
</evidence>
<dbReference type="PANTHER" id="PTHR34388">
    <property type="entry name" value="DNA POLYMERASE III SUBUNIT DELTA"/>
    <property type="match status" value="1"/>
</dbReference>
<evidence type="ECO:0000256" key="7">
    <source>
        <dbReference type="ARBA" id="ARBA00034754"/>
    </source>
</evidence>
<name>A0A0C2DVB3_9BACT</name>
<dbReference type="EC" id="2.7.7.7" evidence="1"/>
<dbReference type="InterPro" id="IPR027417">
    <property type="entry name" value="P-loop_NTPase"/>
</dbReference>
<dbReference type="Gene3D" id="3.40.50.300">
    <property type="entry name" value="P-loop containing nucleotide triphosphate hydrolases"/>
    <property type="match status" value="1"/>
</dbReference>
<dbReference type="SUPFAM" id="SSF52540">
    <property type="entry name" value="P-loop containing nucleoside triphosphate hydrolases"/>
    <property type="match status" value="1"/>
</dbReference>
<gene>
    <name evidence="11" type="ORF">GFER_01115</name>
</gene>
<dbReference type="InterPro" id="IPR010372">
    <property type="entry name" value="DNA_pol3_delta_N"/>
</dbReference>
<keyword evidence="3" id="KW-0808">Transferase</keyword>
<keyword evidence="5" id="KW-0235">DNA replication</keyword>
<keyword evidence="4" id="KW-0548">Nucleotidyltransferase</keyword>
<dbReference type="RefSeq" id="WP_040095307.1">
    <property type="nucleotide sequence ID" value="NZ_JWJD01000001.1"/>
</dbReference>
<dbReference type="GO" id="GO:0006261">
    <property type="term" value="P:DNA-templated DNA replication"/>
    <property type="evidence" value="ECO:0007669"/>
    <property type="project" value="TreeGrafter"/>
</dbReference>
<comment type="caution">
    <text evidence="11">The sequence shown here is derived from an EMBL/GenBank/DDBJ whole genome shotgun (WGS) entry which is preliminary data.</text>
</comment>
<accession>A0A0C2DVB3</accession>
<dbReference type="Gene3D" id="1.20.272.10">
    <property type="match status" value="1"/>
</dbReference>
<dbReference type="GO" id="GO:0003677">
    <property type="term" value="F:DNA binding"/>
    <property type="evidence" value="ECO:0007669"/>
    <property type="project" value="InterPro"/>
</dbReference>
<evidence type="ECO:0000313" key="11">
    <source>
        <dbReference type="EMBL" id="KIH77374.1"/>
    </source>
</evidence>
<protein>
    <recommendedName>
        <fullName evidence="2">DNA polymerase III subunit delta</fullName>
        <ecNumber evidence="1">2.7.7.7</ecNumber>
    </recommendedName>
</protein>
<keyword evidence="12" id="KW-1185">Reference proteome</keyword>
<reference evidence="11 12" key="1">
    <citation type="submission" date="2014-12" db="EMBL/GenBank/DDBJ databases">
        <title>Genomes of Geoalkalibacter ferrihydriticus and Geoalkalibacter subterraneus, two haloalkaliphilic metal-reducing members of the Geobacteraceae.</title>
        <authorList>
            <person name="Badalamenti J.P."/>
            <person name="Torres C.I."/>
            <person name="Krajmalnik-Brown R."/>
            <person name="Bond D.R."/>
        </authorList>
    </citation>
    <scope>NUCLEOTIDE SEQUENCE [LARGE SCALE GENOMIC DNA]</scope>
    <source>
        <strain evidence="11 12">DSM 17813</strain>
    </source>
</reference>
<dbReference type="Gene3D" id="1.10.8.60">
    <property type="match status" value="1"/>
</dbReference>
<dbReference type="Pfam" id="PF21694">
    <property type="entry name" value="DNA_pol3_delta_C"/>
    <property type="match status" value="1"/>
</dbReference>
<feature type="domain" description="DNA polymerase III delta subunit-like C-terminal" evidence="10">
    <location>
        <begin position="208"/>
        <end position="326"/>
    </location>
</feature>
<dbReference type="AlphaFoldDB" id="A0A0C2DVB3"/>
<dbReference type="Proteomes" id="UP000035068">
    <property type="component" value="Unassembled WGS sequence"/>
</dbReference>
<evidence type="ECO:0000256" key="3">
    <source>
        <dbReference type="ARBA" id="ARBA00022679"/>
    </source>
</evidence>
<keyword evidence="6" id="KW-0239">DNA-directed DNA polymerase</keyword>
<dbReference type="InterPro" id="IPR008921">
    <property type="entry name" value="DNA_pol3_clamp-load_cplx_C"/>
</dbReference>
<dbReference type="SUPFAM" id="SSF48019">
    <property type="entry name" value="post-AAA+ oligomerization domain-like"/>
    <property type="match status" value="1"/>
</dbReference>
<dbReference type="PANTHER" id="PTHR34388:SF1">
    <property type="entry name" value="DNA POLYMERASE III SUBUNIT DELTA"/>
    <property type="match status" value="1"/>
</dbReference>
<comment type="catalytic activity">
    <reaction evidence="8">
        <text>DNA(n) + a 2'-deoxyribonucleoside 5'-triphosphate = DNA(n+1) + diphosphate</text>
        <dbReference type="Rhea" id="RHEA:22508"/>
        <dbReference type="Rhea" id="RHEA-COMP:17339"/>
        <dbReference type="Rhea" id="RHEA-COMP:17340"/>
        <dbReference type="ChEBI" id="CHEBI:33019"/>
        <dbReference type="ChEBI" id="CHEBI:61560"/>
        <dbReference type="ChEBI" id="CHEBI:173112"/>
        <dbReference type="EC" id="2.7.7.7"/>
    </reaction>
</comment>
<dbReference type="EMBL" id="JWJD01000001">
    <property type="protein sequence ID" value="KIH77374.1"/>
    <property type="molecule type" value="Genomic_DNA"/>
</dbReference>
<evidence type="ECO:0000256" key="1">
    <source>
        <dbReference type="ARBA" id="ARBA00012417"/>
    </source>
</evidence>
<dbReference type="Pfam" id="PF06144">
    <property type="entry name" value="DNA_pol3_delta"/>
    <property type="match status" value="1"/>
</dbReference>
<dbReference type="InterPro" id="IPR005790">
    <property type="entry name" value="DNA_polIII_delta"/>
</dbReference>
<evidence type="ECO:0000256" key="6">
    <source>
        <dbReference type="ARBA" id="ARBA00022932"/>
    </source>
</evidence>
<evidence type="ECO:0000313" key="12">
    <source>
        <dbReference type="Proteomes" id="UP000035068"/>
    </source>
</evidence>
<evidence type="ECO:0000256" key="4">
    <source>
        <dbReference type="ARBA" id="ARBA00022695"/>
    </source>
</evidence>
<dbReference type="GO" id="GO:0009360">
    <property type="term" value="C:DNA polymerase III complex"/>
    <property type="evidence" value="ECO:0007669"/>
    <property type="project" value="InterPro"/>
</dbReference>
<evidence type="ECO:0000259" key="9">
    <source>
        <dbReference type="Pfam" id="PF06144"/>
    </source>
</evidence>
<dbReference type="NCBIfam" id="TIGR01128">
    <property type="entry name" value="holA"/>
    <property type="match status" value="1"/>
</dbReference>
<dbReference type="GO" id="GO:0003887">
    <property type="term" value="F:DNA-directed DNA polymerase activity"/>
    <property type="evidence" value="ECO:0007669"/>
    <property type="project" value="UniProtKB-KW"/>
</dbReference>
<proteinExistence type="inferred from homology"/>
<sequence>MKPSEFQRVLESAQVPNLLFLHGEETFLLERAYHEVVEKVLDVQGRDFNFEVFTGRETSPETILDACRTLPVFAARRLVVVKDAHLLTAVDLARFLPYLKDPVPETVLLFMGRGIDGRLSFFRDFKKKGTLVEFRRLYDNQVPTFIKEQVRINGKSFTEDALALFCRRMGSDLGEIQAELNKLCTYVDERTLIDVEDVRQIISDTRAESVFDLINAIGRRRPAEALRLLGRMLDDGEPPLRILTMVVRHFRQLWQAAELLKLGAERGEMARRMRINPYFLDGLLTQSKRFNATEYRKAFTVCLQADLALKSSGGDPGALMEQLVLALIQEGERQ</sequence>
<evidence type="ECO:0000259" key="10">
    <source>
        <dbReference type="Pfam" id="PF21694"/>
    </source>
</evidence>
<comment type="similarity">
    <text evidence="7">Belongs to the DNA polymerase HolA subunit family.</text>
</comment>
<evidence type="ECO:0000256" key="2">
    <source>
        <dbReference type="ARBA" id="ARBA00017703"/>
    </source>
</evidence>
<organism evidence="11 12">
    <name type="scientific">Geoalkalibacter ferrihydriticus DSM 17813</name>
    <dbReference type="NCBI Taxonomy" id="1121915"/>
    <lineage>
        <taxon>Bacteria</taxon>
        <taxon>Pseudomonadati</taxon>
        <taxon>Thermodesulfobacteriota</taxon>
        <taxon>Desulfuromonadia</taxon>
        <taxon>Desulfuromonadales</taxon>
        <taxon>Geoalkalibacteraceae</taxon>
        <taxon>Geoalkalibacter</taxon>
    </lineage>
</organism>